<proteinExistence type="predicted"/>
<feature type="region of interest" description="Disordered" evidence="1">
    <location>
        <begin position="151"/>
        <end position="171"/>
    </location>
</feature>
<name>A0AAV9KKX0_9SOLN</name>
<reference evidence="2 3" key="1">
    <citation type="submission" date="2023-10" db="EMBL/GenBank/DDBJ databases">
        <title>Genome-Wide Identification Analysis in wild type Solanum Pinnatisectum Reveals Some Genes Defensing Phytophthora Infestans.</title>
        <authorList>
            <person name="Sun C."/>
        </authorList>
    </citation>
    <scope>NUCLEOTIDE SEQUENCE [LARGE SCALE GENOMIC DNA]</scope>
    <source>
        <strain evidence="2">LQN</strain>
        <tissue evidence="2">Leaf</tissue>
    </source>
</reference>
<organism evidence="2 3">
    <name type="scientific">Solanum pinnatisectum</name>
    <name type="common">tansyleaf nightshade</name>
    <dbReference type="NCBI Taxonomy" id="50273"/>
    <lineage>
        <taxon>Eukaryota</taxon>
        <taxon>Viridiplantae</taxon>
        <taxon>Streptophyta</taxon>
        <taxon>Embryophyta</taxon>
        <taxon>Tracheophyta</taxon>
        <taxon>Spermatophyta</taxon>
        <taxon>Magnoliopsida</taxon>
        <taxon>eudicotyledons</taxon>
        <taxon>Gunneridae</taxon>
        <taxon>Pentapetalae</taxon>
        <taxon>asterids</taxon>
        <taxon>lamiids</taxon>
        <taxon>Solanales</taxon>
        <taxon>Solanaceae</taxon>
        <taxon>Solanoideae</taxon>
        <taxon>Solaneae</taxon>
        <taxon>Solanum</taxon>
    </lineage>
</organism>
<keyword evidence="3" id="KW-1185">Reference proteome</keyword>
<dbReference type="AlphaFoldDB" id="A0AAV9KKX0"/>
<sequence>MKDVVDNSSGKVTTEKVLLLKSSTHQNVSLRSWRVPPLGFCEVRYMSGYWEWVEDMLARCKETIDNIKTYDAIFASLFTCLHVHGSFYDKVIPSAKELTHVDDQGKSFLSRCCSYLFSLFYRLTKGAIDGVSFRKWTKFWFRGSRKYVEPSPRMSKNHTKPMMNHDPSGNIDMRFLP</sequence>
<protein>
    <submittedName>
        <fullName evidence="2">Uncharacterized protein</fullName>
    </submittedName>
</protein>
<evidence type="ECO:0000256" key="1">
    <source>
        <dbReference type="SAM" id="MobiDB-lite"/>
    </source>
</evidence>
<evidence type="ECO:0000313" key="3">
    <source>
        <dbReference type="Proteomes" id="UP001311915"/>
    </source>
</evidence>
<evidence type="ECO:0000313" key="2">
    <source>
        <dbReference type="EMBL" id="KAK4713747.1"/>
    </source>
</evidence>
<comment type="caution">
    <text evidence="2">The sequence shown here is derived from an EMBL/GenBank/DDBJ whole genome shotgun (WGS) entry which is preliminary data.</text>
</comment>
<dbReference type="EMBL" id="JAWPEI010000010">
    <property type="protein sequence ID" value="KAK4713747.1"/>
    <property type="molecule type" value="Genomic_DNA"/>
</dbReference>
<dbReference type="Proteomes" id="UP001311915">
    <property type="component" value="Unassembled WGS sequence"/>
</dbReference>
<accession>A0AAV9KKX0</accession>
<gene>
    <name evidence="2" type="ORF">R3W88_019654</name>
</gene>